<dbReference type="PaxDb" id="3880-AES94207"/>
<organism evidence="1 3">
    <name type="scientific">Medicago truncatula</name>
    <name type="common">Barrel medic</name>
    <name type="synonym">Medicago tribuloides</name>
    <dbReference type="NCBI Taxonomy" id="3880"/>
    <lineage>
        <taxon>Eukaryota</taxon>
        <taxon>Viridiplantae</taxon>
        <taxon>Streptophyta</taxon>
        <taxon>Embryophyta</taxon>
        <taxon>Tracheophyta</taxon>
        <taxon>Spermatophyta</taxon>
        <taxon>Magnoliopsida</taxon>
        <taxon>eudicotyledons</taxon>
        <taxon>Gunneridae</taxon>
        <taxon>Pentapetalae</taxon>
        <taxon>rosids</taxon>
        <taxon>fabids</taxon>
        <taxon>Fabales</taxon>
        <taxon>Fabaceae</taxon>
        <taxon>Papilionoideae</taxon>
        <taxon>50 kb inversion clade</taxon>
        <taxon>NPAAA clade</taxon>
        <taxon>Hologalegina</taxon>
        <taxon>IRL clade</taxon>
        <taxon>Trifolieae</taxon>
        <taxon>Medicago</taxon>
    </lineage>
</organism>
<dbReference type="AlphaFoldDB" id="G7KG79"/>
<dbReference type="HOGENOM" id="CLU_2871018_0_0_1"/>
<evidence type="ECO:0000313" key="2">
    <source>
        <dbReference type="EnsemblPlants" id="AES94207"/>
    </source>
</evidence>
<gene>
    <name evidence="1" type="ordered locus">MTR_5g011920</name>
</gene>
<protein>
    <submittedName>
        <fullName evidence="1">Calcium-binding EF-hand protein, putative</fullName>
    </submittedName>
</protein>
<name>G7KG79_MEDTR</name>
<accession>G7KG79</accession>
<reference evidence="1 3" key="1">
    <citation type="journal article" date="2011" name="Nature">
        <title>The Medicago genome provides insight into the evolution of rhizobial symbioses.</title>
        <authorList>
            <person name="Young N.D."/>
            <person name="Debelle F."/>
            <person name="Oldroyd G.E."/>
            <person name="Geurts R."/>
            <person name="Cannon S.B."/>
            <person name="Udvardi M.K."/>
            <person name="Benedito V.A."/>
            <person name="Mayer K.F."/>
            <person name="Gouzy J."/>
            <person name="Schoof H."/>
            <person name="Van de Peer Y."/>
            <person name="Proost S."/>
            <person name="Cook D.R."/>
            <person name="Meyers B.C."/>
            <person name="Spannagl M."/>
            <person name="Cheung F."/>
            <person name="De Mita S."/>
            <person name="Krishnakumar V."/>
            <person name="Gundlach H."/>
            <person name="Zhou S."/>
            <person name="Mudge J."/>
            <person name="Bharti A.K."/>
            <person name="Murray J.D."/>
            <person name="Naoumkina M.A."/>
            <person name="Rosen B."/>
            <person name="Silverstein K.A."/>
            <person name="Tang H."/>
            <person name="Rombauts S."/>
            <person name="Zhao P.X."/>
            <person name="Zhou P."/>
            <person name="Barbe V."/>
            <person name="Bardou P."/>
            <person name="Bechner M."/>
            <person name="Bellec A."/>
            <person name="Berger A."/>
            <person name="Berges H."/>
            <person name="Bidwell S."/>
            <person name="Bisseling T."/>
            <person name="Choisne N."/>
            <person name="Couloux A."/>
            <person name="Denny R."/>
            <person name="Deshpande S."/>
            <person name="Dai X."/>
            <person name="Doyle J.J."/>
            <person name="Dudez A.M."/>
            <person name="Farmer A.D."/>
            <person name="Fouteau S."/>
            <person name="Franken C."/>
            <person name="Gibelin C."/>
            <person name="Gish J."/>
            <person name="Goldstein S."/>
            <person name="Gonzalez A.J."/>
            <person name="Green P.J."/>
            <person name="Hallab A."/>
            <person name="Hartog M."/>
            <person name="Hua A."/>
            <person name="Humphray S.J."/>
            <person name="Jeong D.H."/>
            <person name="Jing Y."/>
            <person name="Jocker A."/>
            <person name="Kenton S.M."/>
            <person name="Kim D.J."/>
            <person name="Klee K."/>
            <person name="Lai H."/>
            <person name="Lang C."/>
            <person name="Lin S."/>
            <person name="Macmil S.L."/>
            <person name="Magdelenat G."/>
            <person name="Matthews L."/>
            <person name="McCorrison J."/>
            <person name="Monaghan E.L."/>
            <person name="Mun J.H."/>
            <person name="Najar F.Z."/>
            <person name="Nicholson C."/>
            <person name="Noirot C."/>
            <person name="O'Bleness M."/>
            <person name="Paule C.R."/>
            <person name="Poulain J."/>
            <person name="Prion F."/>
            <person name="Qin B."/>
            <person name="Qu C."/>
            <person name="Retzel E.F."/>
            <person name="Riddle C."/>
            <person name="Sallet E."/>
            <person name="Samain S."/>
            <person name="Samson N."/>
            <person name="Sanders I."/>
            <person name="Saurat O."/>
            <person name="Scarpelli C."/>
            <person name="Schiex T."/>
            <person name="Segurens B."/>
            <person name="Severin A.J."/>
            <person name="Sherrier D.J."/>
            <person name="Shi R."/>
            <person name="Sims S."/>
            <person name="Singer S.R."/>
            <person name="Sinharoy S."/>
            <person name="Sterck L."/>
            <person name="Viollet A."/>
            <person name="Wang B.B."/>
            <person name="Wang K."/>
            <person name="Wang M."/>
            <person name="Wang X."/>
            <person name="Warfsmann J."/>
            <person name="Weissenbach J."/>
            <person name="White D.D."/>
            <person name="White J.D."/>
            <person name="Wiley G.B."/>
            <person name="Wincker P."/>
            <person name="Xing Y."/>
            <person name="Yang L."/>
            <person name="Yao Z."/>
            <person name="Ying F."/>
            <person name="Zhai J."/>
            <person name="Zhou L."/>
            <person name="Zuber A."/>
            <person name="Denarie J."/>
            <person name="Dixon R.A."/>
            <person name="May G.D."/>
            <person name="Schwartz D.C."/>
            <person name="Rogers J."/>
            <person name="Quetier F."/>
            <person name="Town C.D."/>
            <person name="Roe B.A."/>
        </authorList>
    </citation>
    <scope>NUCLEOTIDE SEQUENCE [LARGE SCALE GENOMIC DNA]</scope>
    <source>
        <strain evidence="1">A17</strain>
        <strain evidence="2 3">cv. Jemalong A17</strain>
    </source>
</reference>
<dbReference type="EMBL" id="CM001221">
    <property type="protein sequence ID" value="AES94207.1"/>
    <property type="molecule type" value="Genomic_DNA"/>
</dbReference>
<reference evidence="1 3" key="2">
    <citation type="journal article" date="2014" name="BMC Genomics">
        <title>An improved genome release (version Mt4.0) for the model legume Medicago truncatula.</title>
        <authorList>
            <person name="Tang H."/>
            <person name="Krishnakumar V."/>
            <person name="Bidwell S."/>
            <person name="Rosen B."/>
            <person name="Chan A."/>
            <person name="Zhou S."/>
            <person name="Gentzbittel L."/>
            <person name="Childs K.L."/>
            <person name="Yandell M."/>
            <person name="Gundlach H."/>
            <person name="Mayer K.F."/>
            <person name="Schwartz D.C."/>
            <person name="Town C.D."/>
        </authorList>
    </citation>
    <scope>GENOME REANNOTATION</scope>
    <source>
        <strain evidence="2 3">cv. Jemalong A17</strain>
    </source>
</reference>
<dbReference type="Proteomes" id="UP000002051">
    <property type="component" value="Chromosome 5"/>
</dbReference>
<proteinExistence type="predicted"/>
<evidence type="ECO:0000313" key="3">
    <source>
        <dbReference type="Proteomes" id="UP000002051"/>
    </source>
</evidence>
<keyword evidence="3" id="KW-1185">Reference proteome</keyword>
<reference evidence="2" key="3">
    <citation type="submission" date="2015-04" db="UniProtKB">
        <authorList>
            <consortium name="EnsemblPlants"/>
        </authorList>
    </citation>
    <scope>IDENTIFICATION</scope>
    <source>
        <strain evidence="2">cv. Jemalong A17</strain>
    </source>
</reference>
<sequence>MEETFTLLDSDGEDKIPPSSPGILIKPHITFQFLFVFGSLSKHMKPESLNRQLRDAIKVLYKVY</sequence>
<evidence type="ECO:0000313" key="1">
    <source>
        <dbReference type="EMBL" id="AES94207.1"/>
    </source>
</evidence>
<dbReference type="EnsemblPlants" id="AES94207">
    <property type="protein sequence ID" value="AES94207"/>
    <property type="gene ID" value="MTR_5g011920"/>
</dbReference>